<comment type="caution">
    <text evidence="1">The sequence shown here is derived from an EMBL/GenBank/DDBJ whole genome shotgun (WGS) entry which is preliminary data.</text>
</comment>
<keyword evidence="2" id="KW-1185">Reference proteome</keyword>
<protein>
    <submittedName>
        <fullName evidence="1">Uncharacterized protein</fullName>
    </submittedName>
</protein>
<organism evidence="1 2">
    <name type="scientific">Pistacia atlantica</name>
    <dbReference type="NCBI Taxonomy" id="434234"/>
    <lineage>
        <taxon>Eukaryota</taxon>
        <taxon>Viridiplantae</taxon>
        <taxon>Streptophyta</taxon>
        <taxon>Embryophyta</taxon>
        <taxon>Tracheophyta</taxon>
        <taxon>Spermatophyta</taxon>
        <taxon>Magnoliopsida</taxon>
        <taxon>eudicotyledons</taxon>
        <taxon>Gunneridae</taxon>
        <taxon>Pentapetalae</taxon>
        <taxon>rosids</taxon>
        <taxon>malvids</taxon>
        <taxon>Sapindales</taxon>
        <taxon>Anacardiaceae</taxon>
        <taxon>Pistacia</taxon>
    </lineage>
</organism>
<accession>A0ACC1B4G5</accession>
<sequence length="348" mass="40747">MEVSVKSIALSMVLVTVVTSAWRILNWVWLRPKRLERYLRQQGLKGKPYRLLYGDLKETSMMITQAKSRPFNLSDDIAPRVIPFLHKVVQDYGKNSFIWLSRVTITNPDQIKEIFTRYNDFYKPQANPLSKLLVNGSLNLEGEEWAKRRKIINPAFHLEKLKLMLPAFYQAFNETISKWENLVSAEGSCEMKNWAQCFDNFTMHKCRLLPTKRNKRLKEIDQEIRAVLIGIIKNREKAIKTSEATNSDLLSILLELNFREIEEHGNNKNVGMTIDDVIEECKLFYFARHDTSSVLLVWTMVLLSKHQNWQARAREEVLQVFGDKKPNYEGLNQLKVVSVAVYFVLWYK</sequence>
<name>A0ACC1B4G5_9ROSI</name>
<gene>
    <name evidence="1" type="ORF">Patl1_25594</name>
</gene>
<reference evidence="2" key="1">
    <citation type="journal article" date="2023" name="G3 (Bethesda)">
        <title>Genome assembly and association tests identify interacting loci associated with vigor, precocity, and sex in interspecific pistachio rootstocks.</title>
        <authorList>
            <person name="Palmer W."/>
            <person name="Jacygrad E."/>
            <person name="Sagayaradj S."/>
            <person name="Cavanaugh K."/>
            <person name="Han R."/>
            <person name="Bertier L."/>
            <person name="Beede B."/>
            <person name="Kafkas S."/>
            <person name="Golino D."/>
            <person name="Preece J."/>
            <person name="Michelmore R."/>
        </authorList>
    </citation>
    <scope>NUCLEOTIDE SEQUENCE [LARGE SCALE GENOMIC DNA]</scope>
</reference>
<proteinExistence type="predicted"/>
<evidence type="ECO:0000313" key="2">
    <source>
        <dbReference type="Proteomes" id="UP001164250"/>
    </source>
</evidence>
<dbReference type="EMBL" id="CM047903">
    <property type="protein sequence ID" value="KAJ0093827.1"/>
    <property type="molecule type" value="Genomic_DNA"/>
</dbReference>
<evidence type="ECO:0000313" key="1">
    <source>
        <dbReference type="EMBL" id="KAJ0093827.1"/>
    </source>
</evidence>
<dbReference type="Proteomes" id="UP001164250">
    <property type="component" value="Chromosome 7"/>
</dbReference>